<comment type="caution">
    <text evidence="1">The sequence shown here is derived from an EMBL/GenBank/DDBJ whole genome shotgun (WGS) entry which is preliminary data.</text>
</comment>
<organism evidence="1 2">
    <name type="scientific">Haloarcula sebkhae</name>
    <dbReference type="NCBI Taxonomy" id="932660"/>
    <lineage>
        <taxon>Archaea</taxon>
        <taxon>Methanobacteriati</taxon>
        <taxon>Methanobacteriota</taxon>
        <taxon>Stenosarchaea group</taxon>
        <taxon>Halobacteria</taxon>
        <taxon>Halobacteriales</taxon>
        <taxon>Haloarculaceae</taxon>
        <taxon>Haloarcula</taxon>
    </lineage>
</organism>
<reference evidence="1" key="1">
    <citation type="journal article" date="2014" name="Int. J. Syst. Evol. Microbiol.">
        <title>Complete genome sequence of Corynebacterium casei LMG S-19264T (=DSM 44701T), isolated from a smear-ripened cheese.</title>
        <authorList>
            <consortium name="US DOE Joint Genome Institute (JGI-PGF)"/>
            <person name="Walter F."/>
            <person name="Albersmeier A."/>
            <person name="Kalinowski J."/>
            <person name="Ruckert C."/>
        </authorList>
    </citation>
    <scope>NUCLEOTIDE SEQUENCE</scope>
    <source>
        <strain evidence="1">JCM 19018</strain>
    </source>
</reference>
<protein>
    <submittedName>
        <fullName evidence="1">Uncharacterized protein</fullName>
    </submittedName>
</protein>
<reference evidence="1" key="2">
    <citation type="submission" date="2020-09" db="EMBL/GenBank/DDBJ databases">
        <authorList>
            <person name="Sun Q."/>
            <person name="Ohkuma M."/>
        </authorList>
    </citation>
    <scope>NUCLEOTIDE SEQUENCE</scope>
    <source>
        <strain evidence="1">JCM 19018</strain>
    </source>
</reference>
<dbReference type="AlphaFoldDB" id="A0A830ERX8"/>
<name>A0A830ERX8_9EURY</name>
<evidence type="ECO:0000313" key="2">
    <source>
        <dbReference type="Proteomes" id="UP000614221"/>
    </source>
</evidence>
<evidence type="ECO:0000313" key="1">
    <source>
        <dbReference type="EMBL" id="GGK84004.1"/>
    </source>
</evidence>
<dbReference type="EMBL" id="BMPD01000011">
    <property type="protein sequence ID" value="GGK84004.1"/>
    <property type="molecule type" value="Genomic_DNA"/>
</dbReference>
<dbReference type="RefSeq" id="WP_188980748.1">
    <property type="nucleotide sequence ID" value="NZ_BMPD01000011.1"/>
</dbReference>
<dbReference type="Proteomes" id="UP000614221">
    <property type="component" value="Unassembled WGS sequence"/>
</dbReference>
<sequence length="226" mass="24183">MTAWHDCTALQRDLLKAIADHDHYNREATADALQIAVETRREATLDDTRVTDALAELETNELVTTTSGTYALTDRGQDAIQQAARSLAIVTGHDLVVTDGGTPIRSHTEAASQLDTVLHAAEPALDDTELDSLAAVSTYLRSTDGFVVEAHAEPEIRTHACTVIAASEDEQGAPVGAVLDTLAGEYGAKRAMTALLDLLIQGECYQPNPTTFRRVDTDANEPGGDQ</sequence>
<dbReference type="OrthoDB" id="222005at2157"/>
<accession>A0A830ERX8</accession>
<gene>
    <name evidence="1" type="ORF">GCM10009067_40240</name>
</gene>
<proteinExistence type="predicted"/>